<evidence type="ECO:0000313" key="7">
    <source>
        <dbReference type="EMBL" id="QNM10991.1"/>
    </source>
</evidence>
<keyword evidence="4" id="KW-0812">Transmembrane</keyword>
<dbReference type="RefSeq" id="WP_117453259.1">
    <property type="nucleotide sequence ID" value="NZ_CP060636.1"/>
</dbReference>
<organism evidence="7 8">
    <name type="scientific">[Eubacterium] hominis</name>
    <dbReference type="NCBI Taxonomy" id="2764325"/>
    <lineage>
        <taxon>Bacteria</taxon>
        <taxon>Bacillati</taxon>
        <taxon>Bacillota</taxon>
        <taxon>Erysipelotrichia</taxon>
        <taxon>Erysipelotrichales</taxon>
        <taxon>Erysipelotrichaceae</taxon>
        <taxon>Amedibacillus</taxon>
    </lineage>
</organism>
<feature type="compositionally biased region" description="Low complexity" evidence="3">
    <location>
        <begin position="60"/>
        <end position="74"/>
    </location>
</feature>
<name>A0A7G9GJK9_9FIRM</name>
<feature type="chain" id="PRO_5028916778" evidence="5">
    <location>
        <begin position="34"/>
        <end position="1155"/>
    </location>
</feature>
<evidence type="ECO:0000259" key="6">
    <source>
        <dbReference type="Pfam" id="PF18887"/>
    </source>
</evidence>
<feature type="region of interest" description="Disordered" evidence="3">
    <location>
        <begin position="60"/>
        <end position="84"/>
    </location>
</feature>
<dbReference type="PANTHER" id="PTHR47566">
    <property type="match status" value="1"/>
</dbReference>
<feature type="domain" description="MBG" evidence="6">
    <location>
        <begin position="886"/>
        <end position="936"/>
    </location>
</feature>
<gene>
    <name evidence="7" type="ORF">H9Q80_12005</name>
</gene>
<dbReference type="InterPro" id="IPR032675">
    <property type="entry name" value="LRR_dom_sf"/>
</dbReference>
<evidence type="ECO:0000313" key="8">
    <source>
        <dbReference type="Proteomes" id="UP000515856"/>
    </source>
</evidence>
<dbReference type="AlphaFoldDB" id="A0A7G9GJK9"/>
<dbReference type="PROSITE" id="PS00018">
    <property type="entry name" value="EF_HAND_1"/>
    <property type="match status" value="1"/>
</dbReference>
<keyword evidence="1" id="KW-0433">Leucine-rich repeat</keyword>
<dbReference type="Gene3D" id="3.80.10.10">
    <property type="entry name" value="Ribonuclease Inhibitor"/>
    <property type="match status" value="3"/>
</dbReference>
<dbReference type="SUPFAM" id="SSF52058">
    <property type="entry name" value="L domain-like"/>
    <property type="match status" value="2"/>
</dbReference>
<evidence type="ECO:0000256" key="3">
    <source>
        <dbReference type="SAM" id="MobiDB-lite"/>
    </source>
</evidence>
<dbReference type="GO" id="GO:0035591">
    <property type="term" value="F:signaling adaptor activity"/>
    <property type="evidence" value="ECO:0007669"/>
    <property type="project" value="TreeGrafter"/>
</dbReference>
<dbReference type="InterPro" id="IPR018247">
    <property type="entry name" value="EF_Hand_1_Ca_BS"/>
</dbReference>
<evidence type="ECO:0000256" key="5">
    <source>
        <dbReference type="SAM" id="SignalP"/>
    </source>
</evidence>
<keyword evidence="8" id="KW-1185">Reference proteome</keyword>
<reference evidence="7 8" key="1">
    <citation type="submission" date="2020-08" db="EMBL/GenBank/DDBJ databases">
        <authorList>
            <person name="Liu C."/>
            <person name="Sun Q."/>
        </authorList>
    </citation>
    <scope>NUCLEOTIDE SEQUENCE [LARGE SCALE GENOMIC DNA]</scope>
    <source>
        <strain evidence="7 8">NSJ-61</strain>
    </source>
</reference>
<dbReference type="Proteomes" id="UP000515856">
    <property type="component" value="Chromosome"/>
</dbReference>
<feature type="transmembrane region" description="Helical" evidence="4">
    <location>
        <begin position="1129"/>
        <end position="1146"/>
    </location>
</feature>
<dbReference type="InterPro" id="IPR043772">
    <property type="entry name" value="MBG_3"/>
</dbReference>
<dbReference type="Pfam" id="PF18887">
    <property type="entry name" value="MBG_3"/>
    <property type="match status" value="1"/>
</dbReference>
<dbReference type="EMBL" id="CP060636">
    <property type="protein sequence ID" value="QNM10991.1"/>
    <property type="molecule type" value="Genomic_DNA"/>
</dbReference>
<feature type="signal peptide" evidence="5">
    <location>
        <begin position="1"/>
        <end position="33"/>
    </location>
</feature>
<dbReference type="KEGG" id="ehn:H9Q80_12005"/>
<evidence type="ECO:0000256" key="2">
    <source>
        <dbReference type="ARBA" id="ARBA00022737"/>
    </source>
</evidence>
<dbReference type="PANTHER" id="PTHR47566:SF1">
    <property type="entry name" value="PROTEIN NUD1"/>
    <property type="match status" value="1"/>
</dbReference>
<dbReference type="Pfam" id="PF23952">
    <property type="entry name" value="LRR_EndoS"/>
    <property type="match status" value="1"/>
</dbReference>
<proteinExistence type="predicted"/>
<evidence type="ECO:0000256" key="1">
    <source>
        <dbReference type="ARBA" id="ARBA00022614"/>
    </source>
</evidence>
<accession>A0A7G9GJK9</accession>
<sequence>MKKKKRTNKTAATMAAVMGVTAAFQSVSPIVYAQEQNPEITTDQTNIYDVTTNQETLDVENTTESVTTNENTDSQVVKEETPETTLQETIIPEAIAETNVQKGVPIDEQHFPDEIFRRVVKKVYDINNNGYISDQENANIRSLDVNQYLSLDDDRIQSVKGIEYLTALENLYLTHHDIENIDLSKNTNLQLLLLNENPIASIDLSQNKALKIVNLEKTKIADIDLSALTQLELFNFSETNITSIDLSHNTNLKNLIGSNVKLTSLDVSMLTELTYLDIHKSNRADTPLDGLDLSNNTKLETAYIQNNLCSHVNVENCLNLKDFNCLGNQLTSLDVHNSKELINLYCGYNELTNLDLTNLTKLQLLSCARNQFSYLDLTNQKDLKLLDCNENHLIDLKLADEAKDVVYMSHNYQYIDLKDAHVKDGYDFSKLNPNFDPDKIISIEDGNNHLIEDAQFEGSILKGLKLNKAYYIKYEISKKSAMTFVVFPEIYCDELTFPDVALREFIKTKYDTNKDGRLEYSELSKATTIDLSGNKNIKDLTGLENFTYLVNLHCDNTNITTMDVSKIKSLQIVTANNVPNLKSVNVTGCDKLSTLRLKNTGITSLDVTKNPKLDTLDCSKTKLTSIDVSHNPTLFNLCVTGTDISTLDVTKNLKLIDLQLANTKIRSIDVSQNKNLQSLTIHDCFMDTLDITQNLYLVNLFANNNNFTELNVENNKKLKYLEVSGNKLIKLDVQQNPELIKLDCESNDLSTLDLTHNAKLKLLNCGKNHLYDIQFAQDASVRNFMGKNQKANTIVLEDTDTYDLKELYGKDVEISNLKGATLDGMILKDIKRGTDITYTISYKNGIKLDVTLRFVLNNAWKTPLTISDWTYGDTPKEPQGEALYGDVTFTYSDSETGTFTTDVPTNAGTWYVKASVEDDRYVELSAVASFTIHKATPIINSPQLFTSYQQTSNDVALPEGFTWTQEPVTFDHIGDYTLKALYTPADTKNYNSVDVDVIVHVEKAKNAWITPLEIKGWYKGQTPNAPYAKAAYGDVHYVYSKEKYGIYTNTQPTQKGTWYVKAIVMDNDNYNGLVSEPIAFEIKVKEITTIIHGNVEVPEKEEVKQEATQQMVKKDNTVTTVQTGDHTKAGLFTMMGMVSLAALAVLDKRKKAIKK</sequence>
<protein>
    <submittedName>
        <fullName evidence="7">Leucine-rich repeat domain-containing protein</fullName>
    </submittedName>
</protein>
<keyword evidence="4" id="KW-1133">Transmembrane helix</keyword>
<keyword evidence="4" id="KW-0472">Membrane</keyword>
<keyword evidence="2" id="KW-0677">Repeat</keyword>
<dbReference type="InterPro" id="IPR052574">
    <property type="entry name" value="CDIRP"/>
</dbReference>
<evidence type="ECO:0000256" key="4">
    <source>
        <dbReference type="SAM" id="Phobius"/>
    </source>
</evidence>
<keyword evidence="5" id="KW-0732">Signal</keyword>